<dbReference type="PANTHER" id="PTHR37031">
    <property type="entry name" value="METALLOPHOSPHATASE BINDING DOMAIN PROTEIN"/>
    <property type="match status" value="1"/>
</dbReference>
<dbReference type="InterPro" id="IPR029052">
    <property type="entry name" value="Metallo-depent_PP-like"/>
</dbReference>
<reference evidence="2" key="1">
    <citation type="journal article" date="2019" name="Int. J. Syst. Evol. Microbiol.">
        <title>The Global Catalogue of Microorganisms (GCM) 10K type strain sequencing project: providing services to taxonomists for standard genome sequencing and annotation.</title>
        <authorList>
            <consortium name="The Broad Institute Genomics Platform"/>
            <consortium name="The Broad Institute Genome Sequencing Center for Infectious Disease"/>
            <person name="Wu L."/>
            <person name="Ma J."/>
        </authorList>
    </citation>
    <scope>NUCLEOTIDE SEQUENCE [LARGE SCALE GENOMIC DNA]</scope>
    <source>
        <strain evidence="2">JCM 17110</strain>
    </source>
</reference>
<dbReference type="InterPro" id="IPR018946">
    <property type="entry name" value="PhoD-like_MPP"/>
</dbReference>
<dbReference type="Proteomes" id="UP001500795">
    <property type="component" value="Unassembled WGS sequence"/>
</dbReference>
<name>A0ABP6VW45_9GAMM</name>
<comment type="caution">
    <text evidence="1">The sequence shown here is derived from an EMBL/GenBank/DDBJ whole genome shotgun (WGS) entry which is preliminary data.</text>
</comment>
<keyword evidence="2" id="KW-1185">Reference proteome</keyword>
<organism evidence="1 2">
    <name type="scientific">Zobellella aerophila</name>
    <dbReference type="NCBI Taxonomy" id="870480"/>
    <lineage>
        <taxon>Bacteria</taxon>
        <taxon>Pseudomonadati</taxon>
        <taxon>Pseudomonadota</taxon>
        <taxon>Gammaproteobacteria</taxon>
        <taxon>Aeromonadales</taxon>
        <taxon>Aeromonadaceae</taxon>
        <taxon>Zobellella</taxon>
    </lineage>
</organism>
<proteinExistence type="predicted"/>
<dbReference type="SUPFAM" id="SSF56300">
    <property type="entry name" value="Metallo-dependent phosphatases"/>
    <property type="match status" value="1"/>
</dbReference>
<dbReference type="EMBL" id="BAABCX010000002">
    <property type="protein sequence ID" value="GAA3541355.1"/>
    <property type="molecule type" value="Genomic_DNA"/>
</dbReference>
<dbReference type="RefSeq" id="WP_344957797.1">
    <property type="nucleotide sequence ID" value="NZ_BAABCX010000002.1"/>
</dbReference>
<dbReference type="Gene3D" id="3.60.21.70">
    <property type="entry name" value="PhoD-like phosphatase"/>
    <property type="match status" value="1"/>
</dbReference>
<gene>
    <name evidence="1" type="ORF">GCM10022394_21570</name>
</gene>
<accession>A0ABP6VW45</accession>
<protein>
    <submittedName>
        <fullName evidence="1">Alkaline phosphatase D family protein</fullName>
    </submittedName>
</protein>
<dbReference type="InterPro" id="IPR038607">
    <property type="entry name" value="PhoD-like_sf"/>
</dbReference>
<sequence length="649" mass="73687">MKQTSSPDSVSQILAGPILRRLSRERLVLWLASRRPLSFRLRLAVAGAEPLTLLLDAEQQQLPVGEHCYLQLLDIALATPLPCDVPIAYDLQWRQQGDDWCGIGEWAPELCYEGESLPRFVIRSRLDGILHGSCRKPHHPADDGLVVADHWLQQHSDDPQSWPAVLMLSGDQVYADDVAGPTITAIHQLIAELGLYPETLHGALVADSDELFASPQNYYGRDELLPHTKANVPLQKRFFGGARKPIFTTSSANNHLITLAEVMAMYLLVWSPVPWQGLSEWQPALSDEQRARYQKERQHLSRFVAGLPRVRRLLAHLPTLMIFDDHDVTDDWNLSAAWEESAYGHPFSRRIIGNALLGYFLCQGWGNNPDAFAGKPMQLLQDWVREPDSRHQDALIDHLLSFQQWHYSLPTSPKLLVLDTRTRRWRAERNLGSPSGLMDWEALTELQGELLHHDAVVLVSPTPVFGVKVIEAIQKLFTWLGKPLLVDAENWMAHPGTARVILNIFRHTRTPGNFVILSGDVHYSFMYDIRIRFREHDPHIWQITSSGLKNEFPGRLLDVLDRLNRWLYAPRSPLNWFTRRRRMEITPHPPAGAARGERLLNKAGIGHVRFNEAGEPVLVQQLTADTVVDFAVEQQRTEAADMPLTRGDT</sequence>
<evidence type="ECO:0000313" key="2">
    <source>
        <dbReference type="Proteomes" id="UP001500795"/>
    </source>
</evidence>
<dbReference type="PANTHER" id="PTHR37031:SF2">
    <property type="entry name" value="PHOD-LIKE PHOSPHATASE METALLOPHOSPHATASE DOMAIN-CONTAINING PROTEIN"/>
    <property type="match status" value="1"/>
</dbReference>
<evidence type="ECO:0000313" key="1">
    <source>
        <dbReference type="EMBL" id="GAA3541355.1"/>
    </source>
</evidence>
<dbReference type="CDD" id="cd07389">
    <property type="entry name" value="MPP_PhoD"/>
    <property type="match status" value="1"/>
</dbReference>